<keyword evidence="2 7" id="KW-0328">Glycosyltransferase</keyword>
<dbReference type="Pfam" id="PF00644">
    <property type="entry name" value="PARP"/>
    <property type="match status" value="1"/>
</dbReference>
<comment type="caution">
    <text evidence="11">The sequence shown here is derived from an EMBL/GenBank/DDBJ whole genome shotgun (WGS) entry which is preliminary data.</text>
</comment>
<dbReference type="GO" id="GO:0005634">
    <property type="term" value="C:nucleus"/>
    <property type="evidence" value="ECO:0007669"/>
    <property type="project" value="UniProtKB-SubCell"/>
</dbReference>
<keyword evidence="4 7" id="KW-0520">NAD</keyword>
<evidence type="ECO:0000256" key="3">
    <source>
        <dbReference type="ARBA" id="ARBA00022679"/>
    </source>
</evidence>
<organism evidence="11 12">
    <name type="scientific">Dissostichus mawsoni</name>
    <name type="common">Antarctic cod</name>
    <dbReference type="NCBI Taxonomy" id="36200"/>
    <lineage>
        <taxon>Eukaryota</taxon>
        <taxon>Metazoa</taxon>
        <taxon>Chordata</taxon>
        <taxon>Craniata</taxon>
        <taxon>Vertebrata</taxon>
        <taxon>Euteleostomi</taxon>
        <taxon>Actinopterygii</taxon>
        <taxon>Neopterygii</taxon>
        <taxon>Teleostei</taxon>
        <taxon>Neoteleostei</taxon>
        <taxon>Acanthomorphata</taxon>
        <taxon>Eupercaria</taxon>
        <taxon>Perciformes</taxon>
        <taxon>Notothenioidei</taxon>
        <taxon>Nototheniidae</taxon>
        <taxon>Dissostichus</taxon>
    </lineage>
</organism>
<dbReference type="GO" id="GO:1990404">
    <property type="term" value="F:NAD+-protein mono-ADP-ribosyltransferase activity"/>
    <property type="evidence" value="ECO:0007669"/>
    <property type="project" value="TreeGrafter"/>
</dbReference>
<dbReference type="InterPro" id="IPR052056">
    <property type="entry name" value="Mono-ARTD/PARP"/>
</dbReference>
<dbReference type="InterPro" id="IPR012317">
    <property type="entry name" value="Poly(ADP-ribose)pol_cat_dom"/>
</dbReference>
<dbReference type="InterPro" id="IPR057051">
    <property type="entry name" value="PARP14_RPM_1"/>
</dbReference>
<evidence type="ECO:0000256" key="6">
    <source>
        <dbReference type="ARBA" id="ARBA00024347"/>
    </source>
</evidence>
<dbReference type="PROSITE" id="PS51059">
    <property type="entry name" value="PARP_CATALYTIC"/>
    <property type="match status" value="1"/>
</dbReference>
<dbReference type="InterPro" id="IPR012677">
    <property type="entry name" value="Nucleotide-bd_a/b_plait_sf"/>
</dbReference>
<dbReference type="Pfam" id="PF23222">
    <property type="entry name" value="RRM_PARP14_1"/>
    <property type="match status" value="1"/>
</dbReference>
<protein>
    <recommendedName>
        <fullName evidence="7">Poly [ADP-ribose] polymerase</fullName>
        <shortName evidence="7">PARP</shortName>
        <ecNumber evidence="7">2.4.2.-</ecNumber>
    </recommendedName>
</protein>
<dbReference type="GO" id="GO:0003714">
    <property type="term" value="F:transcription corepressor activity"/>
    <property type="evidence" value="ECO:0007669"/>
    <property type="project" value="TreeGrafter"/>
</dbReference>
<evidence type="ECO:0000256" key="8">
    <source>
        <dbReference type="SAM" id="MobiDB-lite"/>
    </source>
</evidence>
<dbReference type="Gene3D" id="3.30.70.330">
    <property type="match status" value="1"/>
</dbReference>
<dbReference type="Proteomes" id="UP000518266">
    <property type="component" value="Unassembled WGS sequence"/>
</dbReference>
<dbReference type="EC" id="2.4.2.-" evidence="7"/>
<name>A0A7J5XJE9_DISMA</name>
<evidence type="ECO:0000259" key="10">
    <source>
        <dbReference type="PROSITE" id="PS51154"/>
    </source>
</evidence>
<proteinExistence type="inferred from homology"/>
<dbReference type="Gene3D" id="3.90.228.10">
    <property type="match status" value="2"/>
</dbReference>
<evidence type="ECO:0000256" key="4">
    <source>
        <dbReference type="ARBA" id="ARBA00023027"/>
    </source>
</evidence>
<gene>
    <name evidence="11" type="ORF">F7725_004658</name>
</gene>
<dbReference type="GO" id="GO:0070212">
    <property type="term" value="P:protein poly-ADP-ribosylation"/>
    <property type="evidence" value="ECO:0007669"/>
    <property type="project" value="TreeGrafter"/>
</dbReference>
<dbReference type="GO" id="GO:0005737">
    <property type="term" value="C:cytoplasm"/>
    <property type="evidence" value="ECO:0007669"/>
    <property type="project" value="TreeGrafter"/>
</dbReference>
<accession>A0A7J5XJE9</accession>
<dbReference type="OrthoDB" id="6133115at2759"/>
<dbReference type="GO" id="GO:0003950">
    <property type="term" value="F:NAD+ poly-ADP-ribosyltransferase activity"/>
    <property type="evidence" value="ECO:0007669"/>
    <property type="project" value="UniProtKB-UniRule"/>
</dbReference>
<dbReference type="InterPro" id="IPR002589">
    <property type="entry name" value="Macro_dom"/>
</dbReference>
<comment type="similarity">
    <text evidence="6">Belongs to the ARTD/PARP family.</text>
</comment>
<keyword evidence="5" id="KW-0539">Nucleus</keyword>
<evidence type="ECO:0000256" key="5">
    <source>
        <dbReference type="ARBA" id="ARBA00023242"/>
    </source>
</evidence>
<evidence type="ECO:0000313" key="12">
    <source>
        <dbReference type="Proteomes" id="UP000518266"/>
    </source>
</evidence>
<keyword evidence="12" id="KW-1185">Reference proteome</keyword>
<dbReference type="GO" id="GO:0010629">
    <property type="term" value="P:negative regulation of gene expression"/>
    <property type="evidence" value="ECO:0007669"/>
    <property type="project" value="TreeGrafter"/>
</dbReference>
<sequence>MKAITEERLAEAQCVGLKLSVDLSLSDSMSDKMDITDESFLDLFPPESVVCLTPDAEEGGQQVPPLPVSEMLTNEHSIPPITFWLMQFLRKLSQYTKIKVHQVETDYSWALLQSVLLSFNKESIVSYLDRAFAICSKLKSWKEIRMLTVLHICSAHVLKAVAQSIGRKTADKGLKEFATFAFARLQNATSMTTALKIFRSLCTVLIGKHNSNTVLIHLKAMKDFIKECRIPDMEEGNKLGVSPLTQEEDDEERRNAHTIVGRSPFTYEFRKVMEEVQGELENEEVETHRMKIHTFALAFGLLLGNLKRYATDTEEDTFGQSKTRDTNCHVERWFGIVKHSILKKQRRLRPATYIRKMYGSLQGRYREHIMAHHLSEQLLLKTLLPRDISQSKEGWAKRDGVKPRTASSKYYTTPDILPVPKRAKLTVNTGEDIQSSTDVKNSSNDPTSKGSKPATEVLFFYIKIGILNLKDNAGRLYHLDHYTMGVILHGTREQMARQELKKYFKMRRNRLGKEDWINIKWQPGKITHTFQKDATSCGAFVMQVIQCKLLCSLIITHFILKGNSNTRHNVMLFLPSVQLAKMTVKEFPKIPQTFHINSSKQSLQNLRRDMAEEILKGSGKMDEFKHPLFFEAKDLTDKEKDKVRRHFQKRRDSGGGDCGMIEKAGGNMYTICFKEIEDQERVLQRKFHSISLPSGDLCLNTTTKVNTKGLEKMFKLDIFLMYFLRDNLKAYKLLQKQLSCIGSQVELDFEEEEAVVRGDIEKGPGGAFGASEQWELQVDRVLINFTENYLCYHVVEPKKAKILLQDLSFVTDDIKVYREGGYPVVVGETEAVREKIAILEKSLPTRKELPMVEKLFKLVEEEFSREMLAKYPEVKINIGSAMVTLEGPDKEVQSGANTLEDLKQKVKEKRVKLSTALMTFLGSSGAVSKYQTRFQQRLRNPVSLEVGSEVVMSSLSSDALDEAEATLQRDFDVANVELQEALAAPPDLDGLKEILFKAKNEANSREFRVDVSFIPGTGGTPNTKVRLVGYRENVNKLKEVLHDYQINQIWTQEVLNLPNPDLLDCFDKILGMIGMKQSKVTLKASLYPYPCVLVSGPCRLVNEAKQGLISAIASLTSDTLVLDGPGALQYFQAEGKVGKELVESSFQVIVKEQQGVHSANVQSKPQSISSPLTSGLANGPLPRLRCNTVGSNVAIKTSLEIKLGSLIDAQANVMVVPMLNKNLTSTKIGKHLFQKAGNAIKSKFDSVAANCTVAPGDVLQVAAPPTLGCSRLFFIECLPWDGVRGQSVKALGNGLKRCLDLCVQQGYSTVAFPVIGPGVVLKYPMKEAIQLLMENICQLGLSASSGSLTTIQIVIKPGYPDSEECYQDVYRHPGLNVNQGGQAIFRALTSDLDEITMTVGGGVKLQLVFAKYTRGDVFVSQSGEFPCEALFHVCGQKDAVVIEQLVIRIVEHCESFRFESVAIPAISAGAGGLDPCVVARAVLRGVKDATSSFGLNSLTDIRLVLLKSNVFLAFKEEAMQMFSTAVIYQHRNLPLCSSGFSLIVNISYLALQFLYLSCLMYNNNKHPSSVEADLSIVCNSSTSQQSVFRFLGLSRKDVDGAMTKLTDLYQAQCYSQTFRKEELKDLTQDDVKDLKQLVETEGLYVELSQGTFKVSGLNNGVNKVMQMINASLHGNLRREVRVREEEDLYARVAWCILGHRGNWERLPKTANHSLENNDVGGRIVDAQGNKWTMDLPRMEATKYLGGQTTKLKRLEHLDFTLPLYWDNMAAGEALKTVELLPSYAEYRTVKEAFKRTVGKTVLKIERLQNVHLRRAYEAQKKQISDKYKQQGGECEKLLYHGTTQDNCESIVKTGFNRRFSGQNAADGSQLMFVARVLTGIYTQGQQNMRVPPPVSNQGGDRYDSVVDRVDNPQMWSASTSPPSL</sequence>
<feature type="region of interest" description="Disordered" evidence="8">
    <location>
        <begin position="429"/>
        <end position="450"/>
    </location>
</feature>
<evidence type="ECO:0000256" key="2">
    <source>
        <dbReference type="ARBA" id="ARBA00022676"/>
    </source>
</evidence>
<dbReference type="EMBL" id="JAAKFY010000023">
    <property type="protein sequence ID" value="KAF3837194.1"/>
    <property type="molecule type" value="Genomic_DNA"/>
</dbReference>
<evidence type="ECO:0000313" key="11">
    <source>
        <dbReference type="EMBL" id="KAF3837194.1"/>
    </source>
</evidence>
<comment type="subcellular location">
    <subcellularLocation>
        <location evidence="1">Nucleus</location>
    </subcellularLocation>
</comment>
<reference evidence="11 12" key="1">
    <citation type="submission" date="2020-03" db="EMBL/GenBank/DDBJ databases">
        <title>Dissostichus mawsoni Genome sequencing and assembly.</title>
        <authorList>
            <person name="Park H."/>
        </authorList>
    </citation>
    <scope>NUCLEOTIDE SEQUENCE [LARGE SCALE GENOMIC DNA]</scope>
    <source>
        <strain evidence="11">DM0001</strain>
        <tissue evidence="11">Muscle</tissue>
    </source>
</reference>
<evidence type="ECO:0000256" key="1">
    <source>
        <dbReference type="ARBA" id="ARBA00004123"/>
    </source>
</evidence>
<dbReference type="PROSITE" id="PS51154">
    <property type="entry name" value="MACRO"/>
    <property type="match status" value="1"/>
</dbReference>
<dbReference type="PANTHER" id="PTHR14453:SF107">
    <property type="entry name" value="POLY [ADP-RIBOSE] POLYMERASE"/>
    <property type="match status" value="1"/>
</dbReference>
<evidence type="ECO:0000256" key="7">
    <source>
        <dbReference type="RuleBase" id="RU362114"/>
    </source>
</evidence>
<feature type="domain" description="PARP catalytic" evidence="9">
    <location>
        <begin position="1761"/>
        <end position="1924"/>
    </location>
</feature>
<keyword evidence="3 7" id="KW-0808">Transferase</keyword>
<dbReference type="Gene3D" id="3.40.220.10">
    <property type="entry name" value="Leucine Aminopeptidase, subunit E, domain 1"/>
    <property type="match status" value="2"/>
</dbReference>
<evidence type="ECO:0000259" key="9">
    <source>
        <dbReference type="PROSITE" id="PS51059"/>
    </source>
</evidence>
<dbReference type="InterPro" id="IPR043472">
    <property type="entry name" value="Macro_dom-like"/>
</dbReference>
<feature type="domain" description="Macro" evidence="10">
    <location>
        <begin position="1328"/>
        <end position="1522"/>
    </location>
</feature>
<dbReference type="PANTHER" id="PTHR14453">
    <property type="entry name" value="PARP/ZINC FINGER CCCH TYPE DOMAIN CONTAINING PROTEIN"/>
    <property type="match status" value="1"/>
</dbReference>
<dbReference type="SUPFAM" id="SSF56399">
    <property type="entry name" value="ADP-ribosylation"/>
    <property type="match status" value="1"/>
</dbReference>
<dbReference type="SUPFAM" id="SSF52949">
    <property type="entry name" value="Macro domain-like"/>
    <property type="match status" value="2"/>
</dbReference>